<evidence type="ECO:0000313" key="3">
    <source>
        <dbReference type="Proteomes" id="UP000483261"/>
    </source>
</evidence>
<proteinExistence type="predicted"/>
<keyword evidence="1" id="KW-0812">Transmembrane</keyword>
<evidence type="ECO:0000256" key="1">
    <source>
        <dbReference type="SAM" id="Phobius"/>
    </source>
</evidence>
<dbReference type="EMBL" id="JAALAA010000007">
    <property type="protein sequence ID" value="NGN93037.1"/>
    <property type="molecule type" value="Genomic_DNA"/>
</dbReference>
<accession>A0A6M1R9H4</accession>
<keyword evidence="1" id="KW-0472">Membrane</keyword>
<comment type="caution">
    <text evidence="2">The sequence shown here is derived from an EMBL/GenBank/DDBJ whole genome shotgun (WGS) entry which is preliminary data.</text>
</comment>
<keyword evidence="3" id="KW-1185">Reference proteome</keyword>
<sequence>MTALELVVLLLRRWYVVAVCALMTLGGALVLLDRPPVYFTQFEVVLLPPKESVNPNTLREDPYGMVPMAGLLVEEYNQGRHPLNMSTTETTLYGEGLDQGVRVRMRNVGNQWLPVYNHPVIDVQVVDPDASRVEEEAARIAQDLDRILERRQDELGVRETSRMSTEMAPEDVVVQEISGSRGRTAGGLALLGGSLTVVAVIWVERLSRARAARRALPLERGRAAERELISQR</sequence>
<keyword evidence="1" id="KW-1133">Transmembrane helix</keyword>
<feature type="transmembrane region" description="Helical" evidence="1">
    <location>
        <begin position="185"/>
        <end position="203"/>
    </location>
</feature>
<organism evidence="2 3">
    <name type="scientific">Nocardioides turkmenicus</name>
    <dbReference type="NCBI Taxonomy" id="2711220"/>
    <lineage>
        <taxon>Bacteria</taxon>
        <taxon>Bacillati</taxon>
        <taxon>Actinomycetota</taxon>
        <taxon>Actinomycetes</taxon>
        <taxon>Propionibacteriales</taxon>
        <taxon>Nocardioidaceae</taxon>
        <taxon>Nocardioides</taxon>
    </lineage>
</organism>
<dbReference type="RefSeq" id="WP_165110781.1">
    <property type="nucleotide sequence ID" value="NZ_JAALAA010000007.1"/>
</dbReference>
<reference evidence="2 3" key="1">
    <citation type="submission" date="2020-02" db="EMBL/GenBank/DDBJ databases">
        <title>Whole-genome analyses of novel actinobacteria.</title>
        <authorList>
            <person name="Sahin N."/>
        </authorList>
    </citation>
    <scope>NUCLEOTIDE SEQUENCE [LARGE SCALE GENOMIC DNA]</scope>
    <source>
        <strain evidence="2 3">KC13</strain>
    </source>
</reference>
<evidence type="ECO:0000313" key="2">
    <source>
        <dbReference type="EMBL" id="NGN93037.1"/>
    </source>
</evidence>
<gene>
    <name evidence="2" type="ORF">G5C66_09855</name>
</gene>
<name>A0A6M1R9H4_9ACTN</name>
<feature type="transmembrane region" description="Helical" evidence="1">
    <location>
        <begin position="14"/>
        <end position="32"/>
    </location>
</feature>
<evidence type="ECO:0008006" key="4">
    <source>
        <dbReference type="Google" id="ProtNLM"/>
    </source>
</evidence>
<protein>
    <recommendedName>
        <fullName evidence="4">Polysaccharide chain length determinant N-terminal domain-containing protein</fullName>
    </recommendedName>
</protein>
<dbReference type="Proteomes" id="UP000483261">
    <property type="component" value="Unassembled WGS sequence"/>
</dbReference>
<dbReference type="AlphaFoldDB" id="A0A6M1R9H4"/>